<proteinExistence type="predicted"/>
<dbReference type="Pfam" id="PF12796">
    <property type="entry name" value="Ank_2"/>
    <property type="match status" value="1"/>
</dbReference>
<sequence>MDVLFHPMETAVTDGDTALFIQLLSHPEYRSQLSSTMLGHDCLNSAIMLGREKIVEALINLPLSIFDWTRVPLADQGALTYLSRAANFGQDDIVRYIIHTGKVSVTERDQKGRTALHYACKSKCDECADILLLHEVDPNEPDFQGRTPLFFAAIEGSYDVIDRLLVIHNIDPDAQDHGGRTPFYWAIFYGHNCCALNLRDSGRVDTSIISRAYEDREAVLKAGLPLAFAKNS</sequence>
<evidence type="ECO:0000313" key="5">
    <source>
        <dbReference type="Proteomes" id="UP000253153"/>
    </source>
</evidence>
<dbReference type="PANTHER" id="PTHR24198">
    <property type="entry name" value="ANKYRIN REPEAT AND PROTEIN KINASE DOMAIN-CONTAINING PROTEIN"/>
    <property type="match status" value="1"/>
</dbReference>
<evidence type="ECO:0000256" key="1">
    <source>
        <dbReference type="ARBA" id="ARBA00022737"/>
    </source>
</evidence>
<dbReference type="InterPro" id="IPR002110">
    <property type="entry name" value="Ankyrin_rpt"/>
</dbReference>
<keyword evidence="2 3" id="KW-0040">ANK repeat</keyword>
<dbReference type="EMBL" id="QKXC01000005">
    <property type="protein sequence ID" value="RBR26966.1"/>
    <property type="molecule type" value="Genomic_DNA"/>
</dbReference>
<gene>
    <name evidence="4" type="ORF">FIESC28_00234</name>
</gene>
<protein>
    <submittedName>
        <fullName evidence="4">Uncharacterized protein</fullName>
    </submittedName>
</protein>
<dbReference type="GeneID" id="41989681"/>
<reference evidence="4 5" key="1">
    <citation type="submission" date="2018-06" db="EMBL/GenBank/DDBJ databases">
        <title>Fusarium incarnatum-equiseti species complex species 28.</title>
        <authorList>
            <person name="Gardiner D.M."/>
        </authorList>
    </citation>
    <scope>NUCLEOTIDE SEQUENCE [LARGE SCALE GENOMIC DNA]</scope>
    <source>
        <strain evidence="4 5">FIESC_28</strain>
    </source>
</reference>
<dbReference type="PROSITE" id="PS50088">
    <property type="entry name" value="ANK_REPEAT"/>
    <property type="match status" value="2"/>
</dbReference>
<organism evidence="4 5">
    <name type="scientific">Fusarium coffeatum</name>
    <dbReference type="NCBI Taxonomy" id="231269"/>
    <lineage>
        <taxon>Eukaryota</taxon>
        <taxon>Fungi</taxon>
        <taxon>Dikarya</taxon>
        <taxon>Ascomycota</taxon>
        <taxon>Pezizomycotina</taxon>
        <taxon>Sordariomycetes</taxon>
        <taxon>Hypocreomycetidae</taxon>
        <taxon>Hypocreales</taxon>
        <taxon>Nectriaceae</taxon>
        <taxon>Fusarium</taxon>
        <taxon>Fusarium incarnatum-equiseti species complex</taxon>
    </lineage>
</organism>
<comment type="caution">
    <text evidence="4">The sequence shown here is derived from an EMBL/GenBank/DDBJ whole genome shotgun (WGS) entry which is preliminary data.</text>
</comment>
<keyword evidence="1" id="KW-0677">Repeat</keyword>
<dbReference type="OrthoDB" id="426293at2759"/>
<dbReference type="InterPro" id="IPR036770">
    <property type="entry name" value="Ankyrin_rpt-contain_sf"/>
</dbReference>
<dbReference type="PROSITE" id="PS50297">
    <property type="entry name" value="ANK_REP_REGION"/>
    <property type="match status" value="1"/>
</dbReference>
<feature type="repeat" description="ANK" evidence="3">
    <location>
        <begin position="144"/>
        <end position="177"/>
    </location>
</feature>
<dbReference type="RefSeq" id="XP_031021557.1">
    <property type="nucleotide sequence ID" value="XM_031154385.1"/>
</dbReference>
<evidence type="ECO:0000256" key="2">
    <source>
        <dbReference type="ARBA" id="ARBA00023043"/>
    </source>
</evidence>
<evidence type="ECO:0000256" key="3">
    <source>
        <dbReference type="PROSITE-ProRule" id="PRU00023"/>
    </source>
</evidence>
<dbReference type="Proteomes" id="UP000253153">
    <property type="component" value="Unassembled WGS sequence"/>
</dbReference>
<dbReference type="Gene3D" id="1.25.40.20">
    <property type="entry name" value="Ankyrin repeat-containing domain"/>
    <property type="match status" value="1"/>
</dbReference>
<feature type="repeat" description="ANK" evidence="3">
    <location>
        <begin position="111"/>
        <end position="143"/>
    </location>
</feature>
<dbReference type="Pfam" id="PF13637">
    <property type="entry name" value="Ank_4"/>
    <property type="match status" value="1"/>
</dbReference>
<accession>A0A366SE77</accession>
<dbReference type="AlphaFoldDB" id="A0A366SE77"/>
<dbReference type="SMART" id="SM00248">
    <property type="entry name" value="ANK"/>
    <property type="match status" value="5"/>
</dbReference>
<dbReference type="SUPFAM" id="SSF48403">
    <property type="entry name" value="Ankyrin repeat"/>
    <property type="match status" value="1"/>
</dbReference>
<evidence type="ECO:0000313" key="4">
    <source>
        <dbReference type="EMBL" id="RBR26966.1"/>
    </source>
</evidence>
<keyword evidence="5" id="KW-1185">Reference proteome</keyword>
<dbReference type="PANTHER" id="PTHR24198:SF165">
    <property type="entry name" value="ANKYRIN REPEAT-CONTAINING PROTEIN-RELATED"/>
    <property type="match status" value="1"/>
</dbReference>
<name>A0A366SE77_9HYPO</name>